<name>A0A448BGS1_PSEFL</name>
<sequence length="102" mass="10951">MAEPPFKNKQKALVRVQNLSGSKLTLKTADGKTDVVKDVGPQSHGDREINPVKVNLALFDGSKKVSDLKPLTLARGEVVCLYVTGSGGKLAPVWVKRPVKAD</sequence>
<comment type="subcellular location">
    <subcellularLocation>
        <location evidence="1">Periplasm</location>
    </subcellularLocation>
</comment>
<dbReference type="Proteomes" id="UP000278078">
    <property type="component" value="Chromosome"/>
</dbReference>
<evidence type="ECO:0000256" key="4">
    <source>
        <dbReference type="ARBA" id="ARBA00013964"/>
    </source>
</evidence>
<keyword evidence="8" id="KW-0808">Transferase</keyword>
<accession>A0A448BGS1</accession>
<keyword evidence="6" id="KW-0574">Periplasm</keyword>
<dbReference type="GO" id="GO:0016740">
    <property type="term" value="F:transferase activity"/>
    <property type="evidence" value="ECO:0007669"/>
    <property type="project" value="UniProtKB-KW"/>
</dbReference>
<comment type="similarity">
    <text evidence="3">Belongs to the AlgF family.</text>
</comment>
<organism evidence="8 9">
    <name type="scientific">Pseudomonas fluorescens</name>
    <dbReference type="NCBI Taxonomy" id="294"/>
    <lineage>
        <taxon>Bacteria</taxon>
        <taxon>Pseudomonadati</taxon>
        <taxon>Pseudomonadota</taxon>
        <taxon>Gammaproteobacteria</taxon>
        <taxon>Pseudomonadales</taxon>
        <taxon>Pseudomonadaceae</taxon>
        <taxon>Pseudomonas</taxon>
    </lineage>
</organism>
<evidence type="ECO:0000256" key="5">
    <source>
        <dbReference type="ARBA" id="ARBA00022729"/>
    </source>
</evidence>
<evidence type="ECO:0000256" key="3">
    <source>
        <dbReference type="ARBA" id="ARBA00010033"/>
    </source>
</evidence>
<reference evidence="8 9" key="1">
    <citation type="submission" date="2018-12" db="EMBL/GenBank/DDBJ databases">
        <authorList>
            <consortium name="Pathogen Informatics"/>
        </authorList>
    </citation>
    <scope>NUCLEOTIDE SEQUENCE [LARGE SCALE GENOMIC DNA]</scope>
    <source>
        <strain evidence="8 9">NCTC10783</strain>
    </source>
</reference>
<proteinExistence type="inferred from homology"/>
<protein>
    <recommendedName>
        <fullName evidence="4">Alginate biosynthesis protein AlgF</fullName>
    </recommendedName>
</protein>
<keyword evidence="7" id="KW-0016">Alginate biosynthesis</keyword>
<dbReference type="AlphaFoldDB" id="A0A448BGS1"/>
<dbReference type="InterPro" id="IPR035422">
    <property type="entry name" value="AlgF"/>
</dbReference>
<dbReference type="EMBL" id="LR134300">
    <property type="protein sequence ID" value="VEE44543.1"/>
    <property type="molecule type" value="Genomic_DNA"/>
</dbReference>
<dbReference type="GO" id="GO:0042121">
    <property type="term" value="P:alginic acid biosynthetic process"/>
    <property type="evidence" value="ECO:0007669"/>
    <property type="project" value="UniProtKB-UniPathway"/>
</dbReference>
<evidence type="ECO:0000256" key="2">
    <source>
        <dbReference type="ARBA" id="ARBA00005182"/>
    </source>
</evidence>
<evidence type="ECO:0000313" key="9">
    <source>
        <dbReference type="Proteomes" id="UP000278078"/>
    </source>
</evidence>
<dbReference type="UniPathway" id="UPA00286"/>
<keyword evidence="5" id="KW-0732">Signal</keyword>
<gene>
    <name evidence="8" type="ORF">NCTC10783_00357</name>
</gene>
<dbReference type="GO" id="GO:0042597">
    <property type="term" value="C:periplasmic space"/>
    <property type="evidence" value="ECO:0007669"/>
    <property type="project" value="UniProtKB-SubCell"/>
</dbReference>
<dbReference type="Pfam" id="PF11182">
    <property type="entry name" value="AlgF"/>
    <property type="match status" value="1"/>
</dbReference>
<comment type="pathway">
    <text evidence="2">Glycan biosynthesis; alginate biosynthesis.</text>
</comment>
<evidence type="ECO:0000256" key="6">
    <source>
        <dbReference type="ARBA" id="ARBA00022764"/>
    </source>
</evidence>
<evidence type="ECO:0000313" key="8">
    <source>
        <dbReference type="EMBL" id="VEE44543.1"/>
    </source>
</evidence>
<evidence type="ECO:0000256" key="7">
    <source>
        <dbReference type="ARBA" id="ARBA00022841"/>
    </source>
</evidence>
<evidence type="ECO:0000256" key="1">
    <source>
        <dbReference type="ARBA" id="ARBA00004418"/>
    </source>
</evidence>